<proteinExistence type="predicted"/>
<gene>
    <name evidence="1" type="ORF">PV328_006639</name>
</gene>
<accession>A0AA39FPI8</accession>
<reference evidence="1" key="2">
    <citation type="submission" date="2023-03" db="EMBL/GenBank/DDBJ databases">
        <authorList>
            <person name="Inwood S.N."/>
            <person name="Skelly J.G."/>
            <person name="Guhlin J."/>
            <person name="Harrop T.W.R."/>
            <person name="Goldson S.G."/>
            <person name="Dearden P.K."/>
        </authorList>
    </citation>
    <scope>NUCLEOTIDE SEQUENCE</scope>
    <source>
        <strain evidence="1">Irish</strain>
        <tissue evidence="1">Whole body</tissue>
    </source>
</reference>
<dbReference type="Proteomes" id="UP001168990">
    <property type="component" value="Unassembled WGS sequence"/>
</dbReference>
<comment type="caution">
    <text evidence="1">The sequence shown here is derived from an EMBL/GenBank/DDBJ whole genome shotgun (WGS) entry which is preliminary data.</text>
</comment>
<organism evidence="1 2">
    <name type="scientific">Microctonus aethiopoides</name>
    <dbReference type="NCBI Taxonomy" id="144406"/>
    <lineage>
        <taxon>Eukaryota</taxon>
        <taxon>Metazoa</taxon>
        <taxon>Ecdysozoa</taxon>
        <taxon>Arthropoda</taxon>
        <taxon>Hexapoda</taxon>
        <taxon>Insecta</taxon>
        <taxon>Pterygota</taxon>
        <taxon>Neoptera</taxon>
        <taxon>Endopterygota</taxon>
        <taxon>Hymenoptera</taxon>
        <taxon>Apocrita</taxon>
        <taxon>Ichneumonoidea</taxon>
        <taxon>Braconidae</taxon>
        <taxon>Euphorinae</taxon>
        <taxon>Microctonus</taxon>
    </lineage>
</organism>
<dbReference type="AlphaFoldDB" id="A0AA39FPI8"/>
<protein>
    <submittedName>
        <fullName evidence="1">Uncharacterized protein</fullName>
    </submittedName>
</protein>
<keyword evidence="2" id="KW-1185">Reference proteome</keyword>
<dbReference type="EMBL" id="JAQQBS010000002">
    <property type="protein sequence ID" value="KAK0173445.1"/>
    <property type="molecule type" value="Genomic_DNA"/>
</dbReference>
<evidence type="ECO:0000313" key="1">
    <source>
        <dbReference type="EMBL" id="KAK0173445.1"/>
    </source>
</evidence>
<name>A0AA39FPI8_9HYME</name>
<reference evidence="1" key="1">
    <citation type="journal article" date="2023" name="bioRxiv">
        <title>Scaffold-level genome assemblies of two parasitoid biocontrol wasps reveal the parthenogenesis mechanism and an associated novel virus.</title>
        <authorList>
            <person name="Inwood S."/>
            <person name="Skelly J."/>
            <person name="Guhlin J."/>
            <person name="Harrop T."/>
            <person name="Goldson S."/>
            <person name="Dearden P."/>
        </authorList>
    </citation>
    <scope>NUCLEOTIDE SEQUENCE</scope>
    <source>
        <strain evidence="1">Irish</strain>
        <tissue evidence="1">Whole body</tissue>
    </source>
</reference>
<sequence>MRDAVVETVQMVRRGEKTHEGERSALVYVGIAYEIQESRGGIFLSRPITGVLLEVAAHIICALKYAAQYDAMSKVDEAMLR</sequence>
<evidence type="ECO:0000313" key="2">
    <source>
        <dbReference type="Proteomes" id="UP001168990"/>
    </source>
</evidence>